<proteinExistence type="predicted"/>
<accession>A0A1S7LGW7</accession>
<feature type="transmembrane region" description="Helical" evidence="1">
    <location>
        <begin position="40"/>
        <end position="59"/>
    </location>
</feature>
<keyword evidence="1" id="KW-0812">Transmembrane</keyword>
<dbReference type="EMBL" id="LO017727">
    <property type="protein sequence ID" value="CRH05317.1"/>
    <property type="molecule type" value="Genomic_DNA"/>
</dbReference>
<dbReference type="AlphaFoldDB" id="A0A1S7LGW7"/>
<reference evidence="2" key="1">
    <citation type="submission" date="2015-04" db="EMBL/GenBank/DDBJ databases">
        <authorList>
            <person name="Syromyatnikov M.Y."/>
            <person name="Popov V.N."/>
        </authorList>
    </citation>
    <scope>NUCLEOTIDE SEQUENCE</scope>
    <source>
        <strain evidence="2">MO-1</strain>
    </source>
</reference>
<gene>
    <name evidence="2" type="ORF">MAGMO_1123</name>
</gene>
<protein>
    <recommendedName>
        <fullName evidence="3">DUF2065 domain-containing protein</fullName>
    </recommendedName>
</protein>
<dbReference type="PANTHER" id="PTHR38602:SF1">
    <property type="entry name" value="INNER MEMBRANE PROTEIN"/>
    <property type="match status" value="1"/>
</dbReference>
<evidence type="ECO:0000256" key="1">
    <source>
        <dbReference type="SAM" id="Phobius"/>
    </source>
</evidence>
<evidence type="ECO:0008006" key="3">
    <source>
        <dbReference type="Google" id="ProtNLM"/>
    </source>
</evidence>
<evidence type="ECO:0000313" key="2">
    <source>
        <dbReference type="EMBL" id="CRH05317.1"/>
    </source>
</evidence>
<keyword evidence="1" id="KW-0472">Membrane</keyword>
<name>A0A1S7LGW7_MAGMO</name>
<sequence length="61" mass="6798">MDDLMTALGLVMIIEGAPYFLAPLKMRGWILRMAELPDGMLRQTGLAMMIMGLLVVYLVRG</sequence>
<organism evidence="2">
    <name type="scientific">Magnetococcus massalia (strain MO-1)</name>
    <dbReference type="NCBI Taxonomy" id="451514"/>
    <lineage>
        <taxon>Bacteria</taxon>
        <taxon>Pseudomonadati</taxon>
        <taxon>Pseudomonadota</taxon>
        <taxon>Magnetococcia</taxon>
        <taxon>Magnetococcales</taxon>
        <taxon>Magnetococcaceae</taxon>
        <taxon>Magnetococcus</taxon>
    </lineage>
</organism>
<keyword evidence="1" id="KW-1133">Transmembrane helix</keyword>
<dbReference type="Pfam" id="PF09838">
    <property type="entry name" value="DUF2065"/>
    <property type="match status" value="1"/>
</dbReference>
<dbReference type="PANTHER" id="PTHR38602">
    <property type="entry name" value="INNER MEMBRANE PROTEIN-RELATED"/>
    <property type="match status" value="1"/>
</dbReference>
<dbReference type="InterPro" id="IPR019201">
    <property type="entry name" value="DUF2065"/>
</dbReference>